<evidence type="ECO:0000256" key="1">
    <source>
        <dbReference type="ARBA" id="ARBA00022801"/>
    </source>
</evidence>
<dbReference type="FunFam" id="3.30.70.360:FF:000001">
    <property type="entry name" value="N-acetyldiaminopimelate deacetylase"/>
    <property type="match status" value="1"/>
</dbReference>
<dbReference type="GO" id="GO:0019877">
    <property type="term" value="P:diaminopimelate biosynthetic process"/>
    <property type="evidence" value="ECO:0007669"/>
    <property type="project" value="UniProtKB-ARBA"/>
</dbReference>
<keyword evidence="2" id="KW-0479">Metal-binding</keyword>
<evidence type="ECO:0000256" key="4">
    <source>
        <dbReference type="SAM" id="SignalP"/>
    </source>
</evidence>
<feature type="chain" id="PRO_5022072377" evidence="4">
    <location>
        <begin position="30"/>
        <end position="461"/>
    </location>
</feature>
<dbReference type="Gene3D" id="3.30.70.360">
    <property type="match status" value="1"/>
</dbReference>
<keyword evidence="2" id="KW-0464">Manganese</keyword>
<organism evidence="6 7">
    <name type="scientific">Alienimonas californiensis</name>
    <dbReference type="NCBI Taxonomy" id="2527989"/>
    <lineage>
        <taxon>Bacteria</taxon>
        <taxon>Pseudomonadati</taxon>
        <taxon>Planctomycetota</taxon>
        <taxon>Planctomycetia</taxon>
        <taxon>Planctomycetales</taxon>
        <taxon>Planctomycetaceae</taxon>
        <taxon>Alienimonas</taxon>
    </lineage>
</organism>
<dbReference type="GO" id="GO:0046872">
    <property type="term" value="F:metal ion binding"/>
    <property type="evidence" value="ECO:0007669"/>
    <property type="project" value="UniProtKB-KW"/>
</dbReference>
<dbReference type="Proteomes" id="UP000318741">
    <property type="component" value="Chromosome"/>
</dbReference>
<feature type="binding site" evidence="2">
    <location>
        <position position="195"/>
    </location>
    <ligand>
        <name>Mn(2+)</name>
        <dbReference type="ChEBI" id="CHEBI:29035"/>
        <label>2</label>
    </ligand>
</feature>
<dbReference type="PANTHER" id="PTHR11014:SF63">
    <property type="entry name" value="METALLOPEPTIDASE, PUTATIVE (AFU_ORTHOLOGUE AFUA_6G09600)-RELATED"/>
    <property type="match status" value="1"/>
</dbReference>
<dbReference type="AlphaFoldDB" id="A0A517P7X2"/>
<dbReference type="InterPro" id="IPR006311">
    <property type="entry name" value="TAT_signal"/>
</dbReference>
<dbReference type="InterPro" id="IPR011650">
    <property type="entry name" value="Peptidase_M20_dimer"/>
</dbReference>
<feature type="binding site" evidence="2">
    <location>
        <position position="431"/>
    </location>
    <ligand>
        <name>Mn(2+)</name>
        <dbReference type="ChEBI" id="CHEBI:29035"/>
        <label>2</label>
    </ligand>
</feature>
<dbReference type="InterPro" id="IPR002933">
    <property type="entry name" value="Peptidase_M20"/>
</dbReference>
<dbReference type="KEGG" id="acaf:CA12_15480"/>
<feature type="binding site" evidence="2">
    <location>
        <position position="159"/>
    </location>
    <ligand>
        <name>Mn(2+)</name>
        <dbReference type="ChEBI" id="CHEBI:29035"/>
        <label>2</label>
    </ligand>
</feature>
<dbReference type="PANTHER" id="PTHR11014">
    <property type="entry name" value="PEPTIDASE M20 FAMILY MEMBER"/>
    <property type="match status" value="1"/>
</dbReference>
<proteinExistence type="predicted"/>
<feature type="region of interest" description="Disordered" evidence="3">
    <location>
        <begin position="29"/>
        <end position="50"/>
    </location>
</feature>
<feature type="binding site" evidence="2">
    <location>
        <position position="161"/>
    </location>
    <ligand>
        <name>Mn(2+)</name>
        <dbReference type="ChEBI" id="CHEBI:29035"/>
        <label>2</label>
    </ligand>
</feature>
<dbReference type="EMBL" id="CP036265">
    <property type="protein sequence ID" value="QDT15463.1"/>
    <property type="molecule type" value="Genomic_DNA"/>
</dbReference>
<accession>A0A517P7X2</accession>
<feature type="signal peptide" evidence="4">
    <location>
        <begin position="1"/>
        <end position="29"/>
    </location>
</feature>
<evidence type="ECO:0000259" key="5">
    <source>
        <dbReference type="Pfam" id="PF07687"/>
    </source>
</evidence>
<dbReference type="Pfam" id="PF07687">
    <property type="entry name" value="M20_dimer"/>
    <property type="match status" value="1"/>
</dbReference>
<feature type="domain" description="Peptidase M20 dimerisation" evidence="5">
    <location>
        <begin position="242"/>
        <end position="340"/>
    </location>
</feature>
<reference evidence="6 7" key="1">
    <citation type="submission" date="2019-02" db="EMBL/GenBank/DDBJ databases">
        <title>Deep-cultivation of Planctomycetes and their phenomic and genomic characterization uncovers novel biology.</title>
        <authorList>
            <person name="Wiegand S."/>
            <person name="Jogler M."/>
            <person name="Boedeker C."/>
            <person name="Pinto D."/>
            <person name="Vollmers J."/>
            <person name="Rivas-Marin E."/>
            <person name="Kohn T."/>
            <person name="Peeters S.H."/>
            <person name="Heuer A."/>
            <person name="Rast P."/>
            <person name="Oberbeckmann S."/>
            <person name="Bunk B."/>
            <person name="Jeske O."/>
            <person name="Meyerdierks A."/>
            <person name="Storesund J.E."/>
            <person name="Kallscheuer N."/>
            <person name="Luecker S."/>
            <person name="Lage O.M."/>
            <person name="Pohl T."/>
            <person name="Merkel B.J."/>
            <person name="Hornburger P."/>
            <person name="Mueller R.-W."/>
            <person name="Bruemmer F."/>
            <person name="Labrenz M."/>
            <person name="Spormann A.M."/>
            <person name="Op den Camp H."/>
            <person name="Overmann J."/>
            <person name="Amann R."/>
            <person name="Jetten M.S.M."/>
            <person name="Mascher T."/>
            <person name="Medema M.H."/>
            <person name="Devos D.P."/>
            <person name="Kaster A.-K."/>
            <person name="Ovreas L."/>
            <person name="Rohde M."/>
            <person name="Galperin M.Y."/>
            <person name="Jogler C."/>
        </authorList>
    </citation>
    <scope>NUCLEOTIDE SEQUENCE [LARGE SCALE GENOMIC DNA]</scope>
    <source>
        <strain evidence="6 7">CA12</strain>
    </source>
</reference>
<protein>
    <submittedName>
        <fullName evidence="6">Putative hydrolase YxeP</fullName>
        <ecNumber evidence="6">3.-.-.-</ecNumber>
    </submittedName>
</protein>
<evidence type="ECO:0000313" key="6">
    <source>
        <dbReference type="EMBL" id="QDT15463.1"/>
    </source>
</evidence>
<dbReference type="NCBIfam" id="TIGR01891">
    <property type="entry name" value="amidohydrolases"/>
    <property type="match status" value="1"/>
</dbReference>
<keyword evidence="7" id="KW-1185">Reference proteome</keyword>
<sequence length="461" mass="47534" precursor="true">MSVSSRPLRSRRFLLLAGALGALGSSLPAAEPADAPAGSPTGSPTGSPAAWADAQLPALLDLYRHLHSHPELSNEETATAARLAEEWRAAGYEVTTGVGGTGVVGVLRNPPADGGEGPTVMFRCDLDALPVSEATGLPFASQVTVERPGGGTTGVMHACGHDVHMTSVTGAGRYFAEHKDQWSGTAMLIAQPAEEIGAGARAMLADGLFERFPRPDYAVALHVTPNAAAGTIETLAGYSLANVDSVDITFHGRGGHGAQPHATQDPIVMAAEFILSAQAIVAREVKPTDPAVVTVGSIHAGSKHNIIPDEATLQLTVRSYSEAVRTQLIAAIERRAKAAAAAAGAEPPTVSSSEGTPSLYNDPALTARLTAVFQQELGAEAVGTGEPSMGGEDFSRYGKAGVPILMYRLGAVAPRDLMRYEKAGVEPPSLHSATFAPDAETCLPIGVRTLVAAGLDLLNAP</sequence>
<dbReference type="Gene3D" id="3.40.630.10">
    <property type="entry name" value="Zn peptidases"/>
    <property type="match status" value="1"/>
</dbReference>
<dbReference type="PIRSF" id="PIRSF005962">
    <property type="entry name" value="Pept_M20D_amidohydro"/>
    <property type="match status" value="1"/>
</dbReference>
<dbReference type="InterPro" id="IPR017439">
    <property type="entry name" value="Amidohydrolase"/>
</dbReference>
<gene>
    <name evidence="6" type="primary">yxeP_2</name>
    <name evidence="6" type="ORF">CA12_15480</name>
</gene>
<keyword evidence="4" id="KW-0732">Signal</keyword>
<name>A0A517P7X2_9PLAN</name>
<feature type="binding site" evidence="2">
    <location>
        <position position="222"/>
    </location>
    <ligand>
        <name>Mn(2+)</name>
        <dbReference type="ChEBI" id="CHEBI:29035"/>
        <label>2</label>
    </ligand>
</feature>
<dbReference type="PROSITE" id="PS51318">
    <property type="entry name" value="TAT"/>
    <property type="match status" value="1"/>
</dbReference>
<dbReference type="Pfam" id="PF01546">
    <property type="entry name" value="Peptidase_M20"/>
    <property type="match status" value="1"/>
</dbReference>
<evidence type="ECO:0000256" key="3">
    <source>
        <dbReference type="SAM" id="MobiDB-lite"/>
    </source>
</evidence>
<dbReference type="GO" id="GO:0050118">
    <property type="term" value="F:N-acetyldiaminopimelate deacetylase activity"/>
    <property type="evidence" value="ECO:0007669"/>
    <property type="project" value="UniProtKB-ARBA"/>
</dbReference>
<dbReference type="EC" id="3.-.-.-" evidence="6"/>
<dbReference type="SUPFAM" id="SSF55031">
    <property type="entry name" value="Bacterial exopeptidase dimerisation domain"/>
    <property type="match status" value="1"/>
</dbReference>
<dbReference type="SUPFAM" id="SSF53187">
    <property type="entry name" value="Zn-dependent exopeptidases"/>
    <property type="match status" value="1"/>
</dbReference>
<evidence type="ECO:0000256" key="2">
    <source>
        <dbReference type="PIRSR" id="PIRSR005962-1"/>
    </source>
</evidence>
<dbReference type="InterPro" id="IPR036264">
    <property type="entry name" value="Bact_exopeptidase_dim_dom"/>
</dbReference>
<evidence type="ECO:0000313" key="7">
    <source>
        <dbReference type="Proteomes" id="UP000318741"/>
    </source>
</evidence>
<keyword evidence="1 6" id="KW-0378">Hydrolase</keyword>
<comment type="cofactor">
    <cofactor evidence="2">
        <name>Mn(2+)</name>
        <dbReference type="ChEBI" id="CHEBI:29035"/>
    </cofactor>
    <text evidence="2">The Mn(2+) ion enhances activity.</text>
</comment>